<keyword evidence="3" id="KW-1185">Reference proteome</keyword>
<dbReference type="OrthoDB" id="5190576at2"/>
<protein>
    <recommendedName>
        <fullName evidence="4">Integral membrane protein</fullName>
    </recommendedName>
</protein>
<evidence type="ECO:0008006" key="4">
    <source>
        <dbReference type="Google" id="ProtNLM"/>
    </source>
</evidence>
<accession>A0A964XJQ3</accession>
<dbReference type="InterPro" id="IPR039708">
    <property type="entry name" value="MT1774/Rv1733c-like"/>
</dbReference>
<feature type="transmembrane region" description="Helical" evidence="1">
    <location>
        <begin position="131"/>
        <end position="156"/>
    </location>
</feature>
<dbReference type="PANTHER" id="PTHR42305:SF1">
    <property type="entry name" value="MEMBRANE PROTEIN RV1733C-RELATED"/>
    <property type="match status" value="1"/>
</dbReference>
<dbReference type="RefSeq" id="WP_161693164.1">
    <property type="nucleotide sequence ID" value="NZ_JAAAHS010000008.1"/>
</dbReference>
<comment type="caution">
    <text evidence="2">The sequence shown here is derived from an EMBL/GenBank/DDBJ whole genome shotgun (WGS) entry which is preliminary data.</text>
</comment>
<gene>
    <name evidence="2" type="ORF">GUY60_02265</name>
</gene>
<name>A0A964XJQ3_9ACTN</name>
<dbReference type="PANTHER" id="PTHR42305">
    <property type="entry name" value="MEMBRANE PROTEIN RV1733C-RELATED"/>
    <property type="match status" value="1"/>
</dbReference>
<dbReference type="Proteomes" id="UP000598297">
    <property type="component" value="Unassembled WGS sequence"/>
</dbReference>
<reference evidence="2" key="1">
    <citation type="submission" date="2020-01" db="EMBL/GenBank/DDBJ databases">
        <title>Whole-genome analyses of novel actinobacteria.</title>
        <authorList>
            <person name="Sahin N."/>
        </authorList>
    </citation>
    <scope>NUCLEOTIDE SEQUENCE</scope>
    <source>
        <strain evidence="2">YC537</strain>
    </source>
</reference>
<evidence type="ECO:0000313" key="3">
    <source>
        <dbReference type="Proteomes" id="UP000598297"/>
    </source>
</evidence>
<dbReference type="AlphaFoldDB" id="A0A964XJQ3"/>
<proteinExistence type="predicted"/>
<feature type="transmembrane region" description="Helical" evidence="1">
    <location>
        <begin position="21"/>
        <end position="41"/>
    </location>
</feature>
<organism evidence="2 3">
    <name type="scientific">Streptomyces boluensis</name>
    <dbReference type="NCBI Taxonomy" id="1775135"/>
    <lineage>
        <taxon>Bacteria</taxon>
        <taxon>Bacillati</taxon>
        <taxon>Actinomycetota</taxon>
        <taxon>Actinomycetes</taxon>
        <taxon>Kitasatosporales</taxon>
        <taxon>Streptomycetaceae</taxon>
        <taxon>Streptomyces</taxon>
    </lineage>
</organism>
<keyword evidence="1" id="KW-0812">Transmembrane</keyword>
<keyword evidence="1" id="KW-0472">Membrane</keyword>
<sequence length="195" mass="20420">MSDHEPSGRTGSWAGPLGRGVVRFLLTVAVVCGVVAAGLLWDAGGRADRERAGHLHRVDATTTANASNTAVEAWRGARSESVAAAVWEYPDNNRRSGTVDVPPRTPKGRTVTVWVNDDGTPARPPGNTGELVLVSFAGGITAAGAVVASGAGALHLARRRTEGRRLAAWAHEWEQVEPIWSGRLRRDSGSGSGDG</sequence>
<evidence type="ECO:0000256" key="1">
    <source>
        <dbReference type="SAM" id="Phobius"/>
    </source>
</evidence>
<dbReference type="EMBL" id="JAAAHS010000008">
    <property type="protein sequence ID" value="NBE50271.1"/>
    <property type="molecule type" value="Genomic_DNA"/>
</dbReference>
<evidence type="ECO:0000313" key="2">
    <source>
        <dbReference type="EMBL" id="NBE50271.1"/>
    </source>
</evidence>
<keyword evidence="1" id="KW-1133">Transmembrane helix</keyword>